<dbReference type="AlphaFoldDB" id="A0A5C0VDK6"/>
<gene>
    <name evidence="1" type="ORF">FYC62_01555</name>
</gene>
<protein>
    <submittedName>
        <fullName evidence="1">Uncharacterized protein</fullName>
    </submittedName>
</protein>
<organism evidence="1 2">
    <name type="scientific">Pedobacter aquae</name>
    <dbReference type="NCBI Taxonomy" id="2605747"/>
    <lineage>
        <taxon>Bacteria</taxon>
        <taxon>Pseudomonadati</taxon>
        <taxon>Bacteroidota</taxon>
        <taxon>Sphingobacteriia</taxon>
        <taxon>Sphingobacteriales</taxon>
        <taxon>Sphingobacteriaceae</taxon>
        <taxon>Pedobacter</taxon>
    </lineage>
</organism>
<name>A0A5C0VDK6_9SPHI</name>
<dbReference type="EMBL" id="CP043329">
    <property type="protein sequence ID" value="QEK50496.1"/>
    <property type="molecule type" value="Genomic_DNA"/>
</dbReference>
<keyword evidence="2" id="KW-1185">Reference proteome</keyword>
<dbReference type="Proteomes" id="UP000323653">
    <property type="component" value="Chromosome"/>
</dbReference>
<evidence type="ECO:0000313" key="1">
    <source>
        <dbReference type="EMBL" id="QEK50496.1"/>
    </source>
</evidence>
<evidence type="ECO:0000313" key="2">
    <source>
        <dbReference type="Proteomes" id="UP000323653"/>
    </source>
</evidence>
<proteinExistence type="predicted"/>
<sequence length="72" mass="8377">MQGKLFSVRLNNYDLFFVIANSHSDAIKKVERRVNVDQIFKNIIHKDGSLELPDDKDLEILEVTKLSDELIF</sequence>
<reference evidence="1 2" key="1">
    <citation type="submission" date="2019-08" db="EMBL/GenBank/DDBJ databases">
        <title>Pedobacter sp. nov., isolated from Han river, South Korea.</title>
        <authorList>
            <person name="Lee D.-H."/>
            <person name="Kim Y.-S."/>
            <person name="Hwang E.-M."/>
            <person name="Le Tran T.C."/>
            <person name="Cha C.-J."/>
        </authorList>
    </citation>
    <scope>NUCLEOTIDE SEQUENCE [LARGE SCALE GENOMIC DNA]</scope>
    <source>
        <strain evidence="1 2">CJ43</strain>
    </source>
</reference>
<accession>A0A5C0VDK6</accession>
<dbReference type="KEGG" id="pej:FYC62_01555"/>
<dbReference type="RefSeq" id="WP_149073668.1">
    <property type="nucleotide sequence ID" value="NZ_CP043329.1"/>
</dbReference>